<evidence type="ECO:0000313" key="2">
    <source>
        <dbReference type="Proteomes" id="UP000054558"/>
    </source>
</evidence>
<reference evidence="1 2" key="1">
    <citation type="journal article" date="2014" name="Nat. Commun.">
        <title>Klebsormidium flaccidum genome reveals primary factors for plant terrestrial adaptation.</title>
        <authorList>
            <person name="Hori K."/>
            <person name="Maruyama F."/>
            <person name="Fujisawa T."/>
            <person name="Togashi T."/>
            <person name="Yamamoto N."/>
            <person name="Seo M."/>
            <person name="Sato S."/>
            <person name="Yamada T."/>
            <person name="Mori H."/>
            <person name="Tajima N."/>
            <person name="Moriyama T."/>
            <person name="Ikeuchi M."/>
            <person name="Watanabe M."/>
            <person name="Wada H."/>
            <person name="Kobayashi K."/>
            <person name="Saito M."/>
            <person name="Masuda T."/>
            <person name="Sasaki-Sekimoto Y."/>
            <person name="Mashiguchi K."/>
            <person name="Awai K."/>
            <person name="Shimojima M."/>
            <person name="Masuda S."/>
            <person name="Iwai M."/>
            <person name="Nobusawa T."/>
            <person name="Narise T."/>
            <person name="Kondo S."/>
            <person name="Saito H."/>
            <person name="Sato R."/>
            <person name="Murakawa M."/>
            <person name="Ihara Y."/>
            <person name="Oshima-Yamada Y."/>
            <person name="Ohtaka K."/>
            <person name="Satoh M."/>
            <person name="Sonobe K."/>
            <person name="Ishii M."/>
            <person name="Ohtani R."/>
            <person name="Kanamori-Sato M."/>
            <person name="Honoki R."/>
            <person name="Miyazaki D."/>
            <person name="Mochizuki H."/>
            <person name="Umetsu J."/>
            <person name="Higashi K."/>
            <person name="Shibata D."/>
            <person name="Kamiya Y."/>
            <person name="Sato N."/>
            <person name="Nakamura Y."/>
            <person name="Tabata S."/>
            <person name="Ida S."/>
            <person name="Kurokawa K."/>
            <person name="Ohta H."/>
        </authorList>
    </citation>
    <scope>NUCLEOTIDE SEQUENCE [LARGE SCALE GENOMIC DNA]</scope>
    <source>
        <strain evidence="1 2">NIES-2285</strain>
    </source>
</reference>
<accession>A0A1Y1HJG9</accession>
<gene>
    <name evidence="1" type="ORF">KFL_000170260</name>
</gene>
<name>A0A1Y1HJG9_KLENI</name>
<protein>
    <submittedName>
        <fullName evidence="1">Uncharacterized protein</fullName>
    </submittedName>
</protein>
<organism evidence="1 2">
    <name type="scientific">Klebsormidium nitens</name>
    <name type="common">Green alga</name>
    <name type="synonym">Ulothrix nitens</name>
    <dbReference type="NCBI Taxonomy" id="105231"/>
    <lineage>
        <taxon>Eukaryota</taxon>
        <taxon>Viridiplantae</taxon>
        <taxon>Streptophyta</taxon>
        <taxon>Klebsormidiophyceae</taxon>
        <taxon>Klebsormidiales</taxon>
        <taxon>Klebsormidiaceae</taxon>
        <taxon>Klebsormidium</taxon>
    </lineage>
</organism>
<proteinExistence type="predicted"/>
<dbReference type="AlphaFoldDB" id="A0A1Y1HJG9"/>
<dbReference type="Proteomes" id="UP000054558">
    <property type="component" value="Unassembled WGS sequence"/>
</dbReference>
<evidence type="ECO:0000313" key="1">
    <source>
        <dbReference type="EMBL" id="GAQ78680.1"/>
    </source>
</evidence>
<dbReference type="EMBL" id="DF236966">
    <property type="protein sequence ID" value="GAQ78680.1"/>
    <property type="molecule type" value="Genomic_DNA"/>
</dbReference>
<keyword evidence="2" id="KW-1185">Reference proteome</keyword>
<dbReference type="OrthoDB" id="495262at2759"/>
<sequence>MDKFVVTFCHNCDGGMQEFNTAKESILSVFPDAEVEADRRDEYPIWVSIKKGVSGQLVWEGDQRKLFRKYASDRSTSVQQIVSRLEQLKQVKL</sequence>